<dbReference type="Pfam" id="PF00441">
    <property type="entry name" value="Acyl-CoA_dh_1"/>
    <property type="match status" value="1"/>
</dbReference>
<dbReference type="KEGG" id="cak:Caul_1892"/>
<dbReference type="InterPro" id="IPR046373">
    <property type="entry name" value="Acyl-CoA_Oxase/DH_mid-dom_sf"/>
</dbReference>
<dbReference type="InterPro" id="IPR036250">
    <property type="entry name" value="AcylCo_DH-like_C"/>
</dbReference>
<sequence>MTMRKVFRDDHEMFRDQVRRFVDTEIVPHHAQWERDGIVPKSLWLRAGEQGLLCVTAPEEYGGSGGDFGHSAILIEELARVNATAVGFTTHSDIAVPYLVNYGTDEQKARWLPRLISGDLIAVIAMSEPQIGSDLRGMKTKAVRDGDHYILSGQKTFITNGINSGLAIVAAKVEGQANPKDITLFCVEAGTPGFDKGKKLEKIGLRGQDTSELFFSDVRVPVENRLGEESKGFGCLMTELAKERLIIGIRAVASVESMLDKTIAYTKDRIVFGKPLFEFQNTRFKLAEVKARSQMLRVFIDDCLQKLFDGELTPETAAMAKLTSAELHGQLLDELLQLHGGYGYMSEYDVGRAWVDARVARIYAGTSEIMKEIIARTL</sequence>
<dbReference type="PANTHER" id="PTHR43884:SF12">
    <property type="entry name" value="ISOVALERYL-COA DEHYDROGENASE, MITOCHONDRIAL-RELATED"/>
    <property type="match status" value="1"/>
</dbReference>
<protein>
    <submittedName>
        <fullName evidence="12">Acyl-CoA dehydrogenase domain protein</fullName>
    </submittedName>
</protein>
<dbReference type="SUPFAM" id="SSF47203">
    <property type="entry name" value="Acyl-CoA dehydrogenase C-terminal domain-like"/>
    <property type="match status" value="1"/>
</dbReference>
<dbReference type="EMBL" id="CP000927">
    <property type="protein sequence ID" value="ABZ71021.1"/>
    <property type="molecule type" value="Genomic_DNA"/>
</dbReference>
<evidence type="ECO:0000256" key="5">
    <source>
        <dbReference type="ARBA" id="ARBA00022630"/>
    </source>
</evidence>
<dbReference type="Gene3D" id="1.10.540.10">
    <property type="entry name" value="Acyl-CoA dehydrogenase/oxidase, N-terminal domain"/>
    <property type="match status" value="1"/>
</dbReference>
<dbReference type="FunFam" id="2.40.110.10:FF:000001">
    <property type="entry name" value="Acyl-CoA dehydrogenase, mitochondrial"/>
    <property type="match status" value="1"/>
</dbReference>
<feature type="domain" description="Acyl-CoA dehydrogenase/oxidase C-terminal" evidence="9">
    <location>
        <begin position="231"/>
        <end position="377"/>
    </location>
</feature>
<evidence type="ECO:0000313" key="12">
    <source>
        <dbReference type="EMBL" id="ABZ71021.1"/>
    </source>
</evidence>
<name>B0T4R9_CAUSK</name>
<gene>
    <name evidence="12" type="ordered locus">Caul_1892</name>
</gene>
<reference evidence="12" key="1">
    <citation type="submission" date="2008-01" db="EMBL/GenBank/DDBJ databases">
        <title>Complete sequence of chromosome of Caulobacter sp. K31.</title>
        <authorList>
            <consortium name="US DOE Joint Genome Institute"/>
            <person name="Copeland A."/>
            <person name="Lucas S."/>
            <person name="Lapidus A."/>
            <person name="Barry K."/>
            <person name="Glavina del Rio T."/>
            <person name="Dalin E."/>
            <person name="Tice H."/>
            <person name="Pitluck S."/>
            <person name="Bruce D."/>
            <person name="Goodwin L."/>
            <person name="Thompson L.S."/>
            <person name="Brettin T."/>
            <person name="Detter J.C."/>
            <person name="Han C."/>
            <person name="Schmutz J."/>
            <person name="Larimer F."/>
            <person name="Land M."/>
            <person name="Hauser L."/>
            <person name="Kyrpides N."/>
            <person name="Kim E."/>
            <person name="Stephens C."/>
            <person name="Richardson P."/>
        </authorList>
    </citation>
    <scope>NUCLEOTIDE SEQUENCE [LARGE SCALE GENOMIC DNA]</scope>
    <source>
        <strain evidence="12">K31</strain>
    </source>
</reference>
<dbReference type="PROSITE" id="PS00073">
    <property type="entry name" value="ACYL_COA_DH_2"/>
    <property type="match status" value="1"/>
</dbReference>
<dbReference type="GO" id="GO:0009083">
    <property type="term" value="P:branched-chain amino acid catabolic process"/>
    <property type="evidence" value="ECO:0007669"/>
    <property type="project" value="UniProtKB-KW"/>
</dbReference>
<comment type="pathway">
    <text evidence="2">Amino-acid degradation; L-valine degradation.</text>
</comment>
<keyword evidence="5 8" id="KW-0285">Flavoprotein</keyword>
<evidence type="ECO:0000259" key="9">
    <source>
        <dbReference type="Pfam" id="PF00441"/>
    </source>
</evidence>
<dbReference type="FunFam" id="1.10.540.10:FF:000009">
    <property type="entry name" value="Probable acyl-CoA dehydrogenase"/>
    <property type="match status" value="1"/>
</dbReference>
<dbReference type="GO" id="GO:0050660">
    <property type="term" value="F:flavin adenine dinucleotide binding"/>
    <property type="evidence" value="ECO:0007669"/>
    <property type="project" value="InterPro"/>
</dbReference>
<evidence type="ECO:0000259" key="11">
    <source>
        <dbReference type="Pfam" id="PF02771"/>
    </source>
</evidence>
<dbReference type="InterPro" id="IPR009100">
    <property type="entry name" value="AcylCoA_DH/oxidase_NM_dom_sf"/>
</dbReference>
<dbReference type="FunFam" id="1.20.140.10:FF:000001">
    <property type="entry name" value="Acyl-CoA dehydrogenase"/>
    <property type="match status" value="1"/>
</dbReference>
<comment type="similarity">
    <text evidence="3 8">Belongs to the acyl-CoA dehydrogenase family.</text>
</comment>
<evidence type="ECO:0000256" key="4">
    <source>
        <dbReference type="ARBA" id="ARBA00022456"/>
    </source>
</evidence>
<accession>B0T4R9</accession>
<comment type="cofactor">
    <cofactor evidence="1 8">
        <name>FAD</name>
        <dbReference type="ChEBI" id="CHEBI:57692"/>
    </cofactor>
</comment>
<keyword evidence="6 8" id="KW-0274">FAD</keyword>
<evidence type="ECO:0000256" key="3">
    <source>
        <dbReference type="ARBA" id="ARBA00009347"/>
    </source>
</evidence>
<keyword evidence="7 8" id="KW-0560">Oxidoreductase</keyword>
<evidence type="ECO:0000259" key="10">
    <source>
        <dbReference type="Pfam" id="PF02770"/>
    </source>
</evidence>
<dbReference type="InterPro" id="IPR037069">
    <property type="entry name" value="AcylCoA_DH/ox_N_sf"/>
</dbReference>
<evidence type="ECO:0000256" key="2">
    <source>
        <dbReference type="ARBA" id="ARBA00005109"/>
    </source>
</evidence>
<dbReference type="AlphaFoldDB" id="B0T4R9"/>
<dbReference type="SUPFAM" id="SSF56645">
    <property type="entry name" value="Acyl-CoA dehydrogenase NM domain-like"/>
    <property type="match status" value="1"/>
</dbReference>
<evidence type="ECO:0000256" key="8">
    <source>
        <dbReference type="RuleBase" id="RU362125"/>
    </source>
</evidence>
<dbReference type="GO" id="GO:0003995">
    <property type="term" value="F:acyl-CoA dehydrogenase activity"/>
    <property type="evidence" value="ECO:0007669"/>
    <property type="project" value="InterPro"/>
</dbReference>
<dbReference type="InterPro" id="IPR006091">
    <property type="entry name" value="Acyl-CoA_Oxase/DH_mid-dom"/>
</dbReference>
<feature type="domain" description="Acyl-CoA oxidase/dehydrogenase middle" evidence="10">
    <location>
        <begin position="124"/>
        <end position="218"/>
    </location>
</feature>
<dbReference type="HOGENOM" id="CLU_018204_0_2_5"/>
<dbReference type="InterPro" id="IPR009075">
    <property type="entry name" value="AcylCo_DH/oxidase_C"/>
</dbReference>
<proteinExistence type="inferred from homology"/>
<feature type="domain" description="Acyl-CoA dehydrogenase/oxidase N-terminal" evidence="11">
    <location>
        <begin position="9"/>
        <end position="119"/>
    </location>
</feature>
<dbReference type="eggNOG" id="COG1960">
    <property type="taxonomic scope" value="Bacteria"/>
</dbReference>
<dbReference type="PANTHER" id="PTHR43884">
    <property type="entry name" value="ACYL-COA DEHYDROGENASE"/>
    <property type="match status" value="1"/>
</dbReference>
<keyword evidence="4" id="KW-0101">Branched-chain amino acid catabolism</keyword>
<dbReference type="Gene3D" id="2.40.110.10">
    <property type="entry name" value="Butyryl-CoA Dehydrogenase, subunit A, domain 2"/>
    <property type="match status" value="1"/>
</dbReference>
<dbReference type="Pfam" id="PF02770">
    <property type="entry name" value="Acyl-CoA_dh_M"/>
    <property type="match status" value="1"/>
</dbReference>
<dbReference type="InterPro" id="IPR006089">
    <property type="entry name" value="Acyl-CoA_DH_CS"/>
</dbReference>
<evidence type="ECO:0000256" key="1">
    <source>
        <dbReference type="ARBA" id="ARBA00001974"/>
    </source>
</evidence>
<evidence type="ECO:0000256" key="7">
    <source>
        <dbReference type="ARBA" id="ARBA00023002"/>
    </source>
</evidence>
<dbReference type="STRING" id="366602.Caul_1892"/>
<evidence type="ECO:0000256" key="6">
    <source>
        <dbReference type="ARBA" id="ARBA00022827"/>
    </source>
</evidence>
<dbReference type="Pfam" id="PF02771">
    <property type="entry name" value="Acyl-CoA_dh_N"/>
    <property type="match status" value="1"/>
</dbReference>
<dbReference type="InterPro" id="IPR013786">
    <property type="entry name" value="AcylCoA_DH/ox_N"/>
</dbReference>
<dbReference type="Gene3D" id="1.20.140.10">
    <property type="entry name" value="Butyryl-CoA Dehydrogenase, subunit A, domain 3"/>
    <property type="match status" value="1"/>
</dbReference>
<organism evidence="12">
    <name type="scientific">Caulobacter sp. (strain K31)</name>
    <dbReference type="NCBI Taxonomy" id="366602"/>
    <lineage>
        <taxon>Bacteria</taxon>
        <taxon>Pseudomonadati</taxon>
        <taxon>Pseudomonadota</taxon>
        <taxon>Alphaproteobacteria</taxon>
        <taxon>Caulobacterales</taxon>
        <taxon>Caulobacteraceae</taxon>
        <taxon>Caulobacter</taxon>
    </lineage>
</organism>